<feature type="signal peptide" evidence="1">
    <location>
        <begin position="1"/>
        <end position="22"/>
    </location>
</feature>
<keyword evidence="3" id="KW-1185">Reference proteome</keyword>
<dbReference type="InterPro" id="IPR021307">
    <property type="entry name" value="DUF2884"/>
</dbReference>
<accession>A0ABW8IWE8</accession>
<evidence type="ECO:0000256" key="1">
    <source>
        <dbReference type="SAM" id="SignalP"/>
    </source>
</evidence>
<keyword evidence="1" id="KW-0732">Signal</keyword>
<comment type="caution">
    <text evidence="2">The sequence shown here is derived from an EMBL/GenBank/DDBJ whole genome shotgun (WGS) entry which is preliminary data.</text>
</comment>
<dbReference type="Proteomes" id="UP001620405">
    <property type="component" value="Unassembled WGS sequence"/>
</dbReference>
<evidence type="ECO:0000313" key="2">
    <source>
        <dbReference type="EMBL" id="MFK2874187.1"/>
    </source>
</evidence>
<proteinExistence type="predicted"/>
<dbReference type="EMBL" id="JADIKG010000012">
    <property type="protein sequence ID" value="MFK2874187.1"/>
    <property type="molecule type" value="Genomic_DNA"/>
</dbReference>
<gene>
    <name evidence="2" type="ORF">ISP13_11640</name>
</gene>
<feature type="chain" id="PRO_5046756203" evidence="1">
    <location>
        <begin position="23"/>
        <end position="268"/>
    </location>
</feature>
<dbReference type="RefSeq" id="WP_284401398.1">
    <property type="nucleotide sequence ID" value="NZ_BSNQ01000009.1"/>
</dbReference>
<protein>
    <submittedName>
        <fullName evidence="2">DUF2884 family protein</fullName>
    </submittedName>
</protein>
<evidence type="ECO:0000313" key="3">
    <source>
        <dbReference type="Proteomes" id="UP001620405"/>
    </source>
</evidence>
<dbReference type="Pfam" id="PF11101">
    <property type="entry name" value="DUF2884"/>
    <property type="match status" value="1"/>
</dbReference>
<name>A0ABW8IWE8_9GAMM</name>
<reference evidence="2 3" key="1">
    <citation type="submission" date="2020-10" db="EMBL/GenBank/DDBJ databases">
        <title>Phylogeny of dyella-like bacteria.</title>
        <authorList>
            <person name="Fu J."/>
        </authorList>
    </citation>
    <scope>NUCLEOTIDE SEQUENCE [LARGE SCALE GENOMIC DNA]</scope>
    <source>
        <strain evidence="2 3">DHOB07</strain>
    </source>
</reference>
<organism evidence="2 3">
    <name type="scientific">Dyella lipolytica</name>
    <dbReference type="NCBI Taxonomy" id="1867835"/>
    <lineage>
        <taxon>Bacteria</taxon>
        <taxon>Pseudomonadati</taxon>
        <taxon>Pseudomonadota</taxon>
        <taxon>Gammaproteobacteria</taxon>
        <taxon>Lysobacterales</taxon>
        <taxon>Rhodanobacteraceae</taxon>
        <taxon>Dyella</taxon>
    </lineage>
</organism>
<sequence>MLRHAIVTAIVLGLAAAGGAQAADSHTHHLQCNYNSDYDVQIKPDGIAFTRDHGHPGDVFIHDGQLRVDGRATPVSAEDAARLREYEQHVRELLPAMALIARDGVDIGYSALTTVVATLADNGDERTRMLQELRDRHTDALQQIDGSLGHGFWKAGDDGEAFGDNMQRTVADLVGNVTRDVVRDALSGDPNKLAALQARTDALDATIDKAVDAPANKLAQRAEALCPQFGELERLQQQFQFRLSDGGRLQLLTTDMDGSNKASQYAER</sequence>